<protein>
    <recommendedName>
        <fullName evidence="14">C2H2-type domain-containing protein</fullName>
    </recommendedName>
</protein>
<dbReference type="SMART" id="SM00355">
    <property type="entry name" value="ZnF_C2H2"/>
    <property type="match status" value="8"/>
</dbReference>
<keyword evidence="6 12" id="KW-0863">Zinc-finger</keyword>
<evidence type="ECO:0000256" key="5">
    <source>
        <dbReference type="ARBA" id="ARBA00022737"/>
    </source>
</evidence>
<proteinExistence type="inferred from homology"/>
<keyword evidence="5" id="KW-0677">Repeat</keyword>
<evidence type="ECO:0000256" key="1">
    <source>
        <dbReference type="ARBA" id="ARBA00004123"/>
    </source>
</evidence>
<evidence type="ECO:0000256" key="12">
    <source>
        <dbReference type="PROSITE-ProRule" id="PRU00042"/>
    </source>
</evidence>
<dbReference type="PANTHER" id="PTHR24394">
    <property type="entry name" value="ZINC FINGER PROTEIN"/>
    <property type="match status" value="1"/>
</dbReference>
<dbReference type="FunFam" id="3.30.160.60:FF:000690">
    <property type="entry name" value="Zinc finger protein 354C"/>
    <property type="match status" value="1"/>
</dbReference>
<comment type="similarity">
    <text evidence="2">Belongs to the krueppel C2H2-type zinc-finger protein family.</text>
</comment>
<keyword evidence="7" id="KW-0862">Zinc</keyword>
<evidence type="ECO:0000259" key="14">
    <source>
        <dbReference type="PROSITE" id="PS50157"/>
    </source>
</evidence>
<organism evidence="15 16">
    <name type="scientific">Pygocentrus nattereri</name>
    <name type="common">Red-bellied piranha</name>
    <dbReference type="NCBI Taxonomy" id="42514"/>
    <lineage>
        <taxon>Eukaryota</taxon>
        <taxon>Metazoa</taxon>
        <taxon>Chordata</taxon>
        <taxon>Craniata</taxon>
        <taxon>Vertebrata</taxon>
        <taxon>Euteleostomi</taxon>
        <taxon>Actinopterygii</taxon>
        <taxon>Neopterygii</taxon>
        <taxon>Teleostei</taxon>
        <taxon>Ostariophysi</taxon>
        <taxon>Characiformes</taxon>
        <taxon>Characoidei</taxon>
        <taxon>Pygocentrus</taxon>
    </lineage>
</organism>
<evidence type="ECO:0000256" key="2">
    <source>
        <dbReference type="ARBA" id="ARBA00006991"/>
    </source>
</evidence>
<evidence type="ECO:0000256" key="3">
    <source>
        <dbReference type="ARBA" id="ARBA00022499"/>
    </source>
</evidence>
<dbReference type="FunFam" id="3.30.160.60:FF:000624">
    <property type="entry name" value="zinc finger protein 697"/>
    <property type="match status" value="2"/>
</dbReference>
<comment type="subcellular location">
    <subcellularLocation>
        <location evidence="1">Nucleus</location>
    </subcellularLocation>
</comment>
<dbReference type="FunFam" id="3.30.160.60:FF:000358">
    <property type="entry name" value="zinc finger protein 24"/>
    <property type="match status" value="1"/>
</dbReference>
<dbReference type="PROSITE" id="PS50157">
    <property type="entry name" value="ZINC_FINGER_C2H2_2"/>
    <property type="match status" value="8"/>
</dbReference>
<dbReference type="PANTHER" id="PTHR24394:SF29">
    <property type="entry name" value="MYONEURIN"/>
    <property type="match status" value="1"/>
</dbReference>
<feature type="domain" description="C2H2-type" evidence="14">
    <location>
        <begin position="370"/>
        <end position="397"/>
    </location>
</feature>
<feature type="domain" description="C2H2-type" evidence="14">
    <location>
        <begin position="314"/>
        <end position="341"/>
    </location>
</feature>
<keyword evidence="10" id="KW-0804">Transcription</keyword>
<dbReference type="GeneTree" id="ENSGT00940000153582"/>
<feature type="domain" description="C2H2-type" evidence="14">
    <location>
        <begin position="342"/>
        <end position="369"/>
    </location>
</feature>
<evidence type="ECO:0000256" key="6">
    <source>
        <dbReference type="ARBA" id="ARBA00022771"/>
    </source>
</evidence>
<dbReference type="OMA" id="THHEVKE"/>
<dbReference type="STRING" id="42514.ENSPNAP00000023066"/>
<keyword evidence="11" id="KW-0539">Nucleus</keyword>
<name>A0A3B4DIX0_PYGNA</name>
<dbReference type="Pfam" id="PF13912">
    <property type="entry name" value="zf-C2H2_6"/>
    <property type="match status" value="1"/>
</dbReference>
<feature type="domain" description="C2H2-type" evidence="14">
    <location>
        <begin position="286"/>
        <end position="313"/>
    </location>
</feature>
<feature type="domain" description="C2H2-type" evidence="14">
    <location>
        <begin position="426"/>
        <end position="448"/>
    </location>
</feature>
<reference evidence="15" key="3">
    <citation type="submission" date="2025-09" db="UniProtKB">
        <authorList>
            <consortium name="Ensembl"/>
        </authorList>
    </citation>
    <scope>IDENTIFICATION</scope>
</reference>
<evidence type="ECO:0000256" key="10">
    <source>
        <dbReference type="ARBA" id="ARBA00023163"/>
    </source>
</evidence>
<feature type="region of interest" description="Disordered" evidence="13">
    <location>
        <begin position="1"/>
        <end position="87"/>
    </location>
</feature>
<dbReference type="InterPro" id="IPR013087">
    <property type="entry name" value="Znf_C2H2_type"/>
</dbReference>
<evidence type="ECO:0000256" key="7">
    <source>
        <dbReference type="ARBA" id="ARBA00022833"/>
    </source>
</evidence>
<dbReference type="FunFam" id="3.30.160.60:FF:000478">
    <property type="entry name" value="Zinc finger protein 133"/>
    <property type="match status" value="1"/>
</dbReference>
<dbReference type="AlphaFoldDB" id="A0A3B4DIX0"/>
<reference evidence="15 16" key="1">
    <citation type="submission" date="2020-10" db="EMBL/GenBank/DDBJ databases">
        <title>Pygocentrus nattereri (red-bellied piranha) genome, fPygNat1, primary haplotype.</title>
        <authorList>
            <person name="Myers G."/>
            <person name="Meyer A."/>
            <person name="Karagic N."/>
            <person name="Pippel M."/>
            <person name="Winkler S."/>
            <person name="Tracey A."/>
            <person name="Wood J."/>
            <person name="Formenti G."/>
            <person name="Howe K."/>
            <person name="Fedrigo O."/>
            <person name="Jarvis E.D."/>
        </authorList>
    </citation>
    <scope>NUCLEOTIDE SEQUENCE [LARGE SCALE GENOMIC DNA]</scope>
</reference>
<dbReference type="FunFam" id="3.30.160.60:FF:003539">
    <property type="match status" value="1"/>
</dbReference>
<evidence type="ECO:0000256" key="4">
    <source>
        <dbReference type="ARBA" id="ARBA00022723"/>
    </source>
</evidence>
<dbReference type="PROSITE" id="PS00028">
    <property type="entry name" value="ZINC_FINGER_C2H2_1"/>
    <property type="match status" value="8"/>
</dbReference>
<dbReference type="GO" id="GO:0005634">
    <property type="term" value="C:nucleus"/>
    <property type="evidence" value="ECO:0007669"/>
    <property type="project" value="UniProtKB-SubCell"/>
</dbReference>
<feature type="domain" description="C2H2-type" evidence="14">
    <location>
        <begin position="398"/>
        <end position="425"/>
    </location>
</feature>
<dbReference type="SUPFAM" id="SSF57667">
    <property type="entry name" value="beta-beta-alpha zinc fingers"/>
    <property type="match status" value="4"/>
</dbReference>
<dbReference type="Ensembl" id="ENSPNAT00000013741.2">
    <property type="protein sequence ID" value="ENSPNAP00000023066.1"/>
    <property type="gene ID" value="ENSPNAG00000000294.2"/>
</dbReference>
<dbReference type="InterPro" id="IPR036236">
    <property type="entry name" value="Znf_C2H2_sf"/>
</dbReference>
<keyword evidence="8" id="KW-0832">Ubl conjugation</keyword>
<dbReference type="GO" id="GO:0000981">
    <property type="term" value="F:DNA-binding transcription factor activity, RNA polymerase II-specific"/>
    <property type="evidence" value="ECO:0007669"/>
    <property type="project" value="TreeGrafter"/>
</dbReference>
<keyword evidence="3" id="KW-1017">Isopeptide bond</keyword>
<dbReference type="Gene3D" id="3.30.160.60">
    <property type="entry name" value="Classic Zinc Finger"/>
    <property type="match status" value="8"/>
</dbReference>
<feature type="domain" description="C2H2-type" evidence="14">
    <location>
        <begin position="230"/>
        <end position="257"/>
    </location>
</feature>
<keyword evidence="4" id="KW-0479">Metal-binding</keyword>
<dbReference type="GO" id="GO:0008270">
    <property type="term" value="F:zinc ion binding"/>
    <property type="evidence" value="ECO:0007669"/>
    <property type="project" value="UniProtKB-KW"/>
</dbReference>
<sequence>MTDKKRRMELHPSGAPNSEAGGSTVSMEEPVNQRGAHNHWTEGASSEETLTLKQEEEECQDIKPTLLPKIEPIQHQEEGGGGQEGQKSLSVVIKTEQGCPEESSSFIHGGEDNNVLQKSEDVFSMSPFCETPSISKETWQNQQTLEEDVHSSLIIIKVEPDEQEMNDQQTHHEVKEVSNQPTVRKTEPGCAYSDEEPLCEKRGKEDNENLNTSGECSQPTVEEHKGLKSYSCSECGRTFSQSSSFYRHMRIHTGERPFQCSQCNKTFVQSNTFKIHQRIHTGEKPYKCSDCGKNFKRLDSLRIHQRTHTGEKPYKCSHCPKTFTRLHILQNHERIHTGEKPYQCSHCSKTFTRSSVYQVHQRTHTGERPYKCSVCEKQFLNLSNLINHKRKHTKERPYRCSQCDRTFIQLAHLTSHRRTHTGEKPYHCNICGKSYGASYTLFCHQKKHKLSPASS</sequence>
<evidence type="ECO:0000256" key="13">
    <source>
        <dbReference type="SAM" id="MobiDB-lite"/>
    </source>
</evidence>
<evidence type="ECO:0000256" key="8">
    <source>
        <dbReference type="ARBA" id="ARBA00022843"/>
    </source>
</evidence>
<evidence type="ECO:0000256" key="9">
    <source>
        <dbReference type="ARBA" id="ARBA00023015"/>
    </source>
</evidence>
<dbReference type="FunFam" id="3.30.160.60:FF:002063">
    <property type="entry name" value="RB associated KRAB zinc finger"/>
    <property type="match status" value="1"/>
</dbReference>
<accession>A0A3B4DIX0</accession>
<keyword evidence="9" id="KW-0805">Transcription regulation</keyword>
<keyword evidence="16" id="KW-1185">Reference proteome</keyword>
<dbReference type="Proteomes" id="UP001501920">
    <property type="component" value="Chromosome 12"/>
</dbReference>
<dbReference type="Pfam" id="PF00096">
    <property type="entry name" value="zf-C2H2"/>
    <property type="match status" value="6"/>
</dbReference>
<dbReference type="FunFam" id="3.30.160.60:FF:002343">
    <property type="entry name" value="Zinc finger protein 33A"/>
    <property type="match status" value="1"/>
</dbReference>
<reference evidence="15" key="2">
    <citation type="submission" date="2025-08" db="UniProtKB">
        <authorList>
            <consortium name="Ensembl"/>
        </authorList>
    </citation>
    <scope>IDENTIFICATION</scope>
</reference>
<feature type="domain" description="C2H2-type" evidence="14">
    <location>
        <begin position="258"/>
        <end position="285"/>
    </location>
</feature>
<evidence type="ECO:0000313" key="16">
    <source>
        <dbReference type="Proteomes" id="UP001501920"/>
    </source>
</evidence>
<evidence type="ECO:0000313" key="15">
    <source>
        <dbReference type="Ensembl" id="ENSPNAP00000023066.1"/>
    </source>
</evidence>
<evidence type="ECO:0000256" key="11">
    <source>
        <dbReference type="ARBA" id="ARBA00023242"/>
    </source>
</evidence>